<dbReference type="GO" id="GO:0006508">
    <property type="term" value="P:proteolysis"/>
    <property type="evidence" value="ECO:0007669"/>
    <property type="project" value="InterPro"/>
</dbReference>
<dbReference type="PANTHER" id="PTHR24276">
    <property type="entry name" value="POLYSERASE-RELATED"/>
    <property type="match status" value="1"/>
</dbReference>
<sequence length="246" mass="25975">MRFARILTALAGAAALSLGAWSPVATAETDGPSATPYIIGGGHAQSGPWAARLFLNGRQQCSASIIAPDWILTARHCVEGSGTFSFRIGNVDQTAGTYAEAKPGGIHTRDDVDLALVNIDREVDTTYAKLGKPDDVREGQTVKIYGWGATRKVSSGEINYQSRYLKVADVRVTDPECSNQLGGPNVCARRVNGIAAGGDSGGPMFAEGSDGETYQVGVASTSDRSSFTTYANVAHFREWVQELAGV</sequence>
<dbReference type="InterPro" id="IPR001314">
    <property type="entry name" value="Peptidase_S1A"/>
</dbReference>
<dbReference type="EMBL" id="FQVN01000003">
    <property type="protein sequence ID" value="SHF27914.1"/>
    <property type="molecule type" value="Genomic_DNA"/>
</dbReference>
<name>A0A1M5ACN6_STRHI</name>
<evidence type="ECO:0000256" key="3">
    <source>
        <dbReference type="SAM" id="SignalP"/>
    </source>
</evidence>
<dbReference type="InterPro" id="IPR009003">
    <property type="entry name" value="Peptidase_S1_PA"/>
</dbReference>
<evidence type="ECO:0000256" key="2">
    <source>
        <dbReference type="ARBA" id="ARBA00023157"/>
    </source>
</evidence>
<evidence type="ECO:0000259" key="4">
    <source>
        <dbReference type="PROSITE" id="PS50240"/>
    </source>
</evidence>
<feature type="chain" id="PRO_5012861121" evidence="3">
    <location>
        <begin position="28"/>
        <end position="246"/>
    </location>
</feature>
<accession>A0A1M5ACN6</accession>
<protein>
    <submittedName>
        <fullName evidence="5">Trypsin</fullName>
    </submittedName>
</protein>
<dbReference type="STRING" id="2017.SAMN05444320_10360"/>
<dbReference type="InterPro" id="IPR001254">
    <property type="entry name" value="Trypsin_dom"/>
</dbReference>
<proteinExistence type="inferred from homology"/>
<keyword evidence="6" id="KW-1185">Reference proteome</keyword>
<dbReference type="InterPro" id="IPR043504">
    <property type="entry name" value="Peptidase_S1_PA_chymotrypsin"/>
</dbReference>
<dbReference type="PROSITE" id="PS50240">
    <property type="entry name" value="TRYPSIN_DOM"/>
    <property type="match status" value="1"/>
</dbReference>
<organism evidence="5 6">
    <name type="scientific">Streptoalloteichus hindustanus</name>
    <dbReference type="NCBI Taxonomy" id="2017"/>
    <lineage>
        <taxon>Bacteria</taxon>
        <taxon>Bacillati</taxon>
        <taxon>Actinomycetota</taxon>
        <taxon>Actinomycetes</taxon>
        <taxon>Pseudonocardiales</taxon>
        <taxon>Pseudonocardiaceae</taxon>
        <taxon>Streptoalloteichus</taxon>
    </lineage>
</organism>
<comment type="similarity">
    <text evidence="1">Belongs to the peptidase S1 family.</text>
</comment>
<keyword evidence="2" id="KW-1015">Disulfide bond</keyword>
<evidence type="ECO:0000313" key="6">
    <source>
        <dbReference type="Proteomes" id="UP000184501"/>
    </source>
</evidence>
<dbReference type="GO" id="GO:0004252">
    <property type="term" value="F:serine-type endopeptidase activity"/>
    <property type="evidence" value="ECO:0007669"/>
    <property type="project" value="InterPro"/>
</dbReference>
<dbReference type="SUPFAM" id="SSF50494">
    <property type="entry name" value="Trypsin-like serine proteases"/>
    <property type="match status" value="1"/>
</dbReference>
<dbReference type="InterPro" id="IPR050430">
    <property type="entry name" value="Peptidase_S1"/>
</dbReference>
<feature type="signal peptide" evidence="3">
    <location>
        <begin position="1"/>
        <end position="27"/>
    </location>
</feature>
<dbReference type="PRINTS" id="PR00722">
    <property type="entry name" value="CHYMOTRYPSIN"/>
</dbReference>
<dbReference type="OrthoDB" id="4310587at2"/>
<dbReference type="PANTHER" id="PTHR24276:SF98">
    <property type="entry name" value="FI18310P1-RELATED"/>
    <property type="match status" value="1"/>
</dbReference>
<evidence type="ECO:0000313" key="5">
    <source>
        <dbReference type="EMBL" id="SHF27914.1"/>
    </source>
</evidence>
<feature type="domain" description="Peptidase S1" evidence="4">
    <location>
        <begin position="38"/>
        <end position="245"/>
    </location>
</feature>
<keyword evidence="3" id="KW-0732">Signal</keyword>
<dbReference type="AlphaFoldDB" id="A0A1M5ACN6"/>
<dbReference type="Gene3D" id="2.40.10.10">
    <property type="entry name" value="Trypsin-like serine proteases"/>
    <property type="match status" value="1"/>
</dbReference>
<dbReference type="Pfam" id="PF00089">
    <property type="entry name" value="Trypsin"/>
    <property type="match status" value="1"/>
</dbReference>
<dbReference type="SMART" id="SM00020">
    <property type="entry name" value="Tryp_SPc"/>
    <property type="match status" value="1"/>
</dbReference>
<gene>
    <name evidence="5" type="ORF">SAMN05444320_10360</name>
</gene>
<reference evidence="5 6" key="1">
    <citation type="submission" date="2016-11" db="EMBL/GenBank/DDBJ databases">
        <authorList>
            <person name="Jaros S."/>
            <person name="Januszkiewicz K."/>
            <person name="Wedrychowicz H."/>
        </authorList>
    </citation>
    <scope>NUCLEOTIDE SEQUENCE [LARGE SCALE GENOMIC DNA]</scope>
    <source>
        <strain evidence="5 6">DSM 44523</strain>
    </source>
</reference>
<evidence type="ECO:0000256" key="1">
    <source>
        <dbReference type="ARBA" id="ARBA00007664"/>
    </source>
</evidence>
<dbReference type="RefSeq" id="WP_073481178.1">
    <property type="nucleotide sequence ID" value="NZ_FQVN01000003.1"/>
</dbReference>
<dbReference type="Proteomes" id="UP000184501">
    <property type="component" value="Unassembled WGS sequence"/>
</dbReference>